<feature type="compositionally biased region" description="Low complexity" evidence="1">
    <location>
        <begin position="33"/>
        <end position="51"/>
    </location>
</feature>
<accession>A0A4P7XH68</accession>
<dbReference type="OrthoDB" id="6007799at2"/>
<dbReference type="Pfam" id="PF11306">
    <property type="entry name" value="DUF3108"/>
    <property type="match status" value="1"/>
</dbReference>
<keyword evidence="2" id="KW-0732">Signal</keyword>
<feature type="signal peptide" evidence="2">
    <location>
        <begin position="1"/>
        <end position="29"/>
    </location>
</feature>
<reference evidence="3 4" key="1">
    <citation type="submission" date="2018-07" db="EMBL/GenBank/DDBJ databases">
        <title>Marsedoiliclastica nanhaica gen. nov. sp. nov., a novel marine hydrocarbonoclastic bacterium isolated from an in-situ enriched hydrocarbon-degrading consortium in deep-sea sediment.</title>
        <authorList>
            <person name="Dong C."/>
            <person name="Ma T."/>
            <person name="Liu R."/>
            <person name="Shao Z."/>
        </authorList>
    </citation>
    <scope>NUCLEOTIDE SEQUENCE [LARGE SCALE GENOMIC DNA]</scope>
    <source>
        <strain evidence="4">soil36-7</strain>
    </source>
</reference>
<gene>
    <name evidence="3" type="ORF">soil367_10650</name>
</gene>
<dbReference type="RefSeq" id="WP_136549076.1">
    <property type="nucleotide sequence ID" value="NZ_CP031093.1"/>
</dbReference>
<sequence length="275" mass="32217">MYSSLRHLLPSALTLMFLLCLSMVDTARAEQALQDPDQDQTQPEQEQAPDATNAVPATELNPIKAKYSASLEKGIPFNGSATRSLKQRDDGLWEYRFYVDSFIADIRESLLLEWNGHQVIPLEYRYELSGWMIPDRAAKLDFDWNKYRVRNDIKDKPWYMDIHRGVLDKLGFQLQLRQDLKAGKRRMIYEIADGGKLKEYEFSVVGDRKLKTKNHGTVDTVLVEKVREPYKKRETHLWFAPEWDYLLVRMVQVESDGTRYEINLDEARLPDKRIE</sequence>
<evidence type="ECO:0000256" key="1">
    <source>
        <dbReference type="SAM" id="MobiDB-lite"/>
    </source>
</evidence>
<keyword evidence="4" id="KW-1185">Reference proteome</keyword>
<organism evidence="3 4">
    <name type="scientific">Hydrocarboniclastica marina</name>
    <dbReference type="NCBI Taxonomy" id="2259620"/>
    <lineage>
        <taxon>Bacteria</taxon>
        <taxon>Pseudomonadati</taxon>
        <taxon>Pseudomonadota</taxon>
        <taxon>Gammaproteobacteria</taxon>
        <taxon>Alteromonadales</taxon>
        <taxon>Alteromonadaceae</taxon>
        <taxon>Hydrocarboniclastica</taxon>
    </lineage>
</organism>
<dbReference type="Proteomes" id="UP000298049">
    <property type="component" value="Chromosome"/>
</dbReference>
<dbReference type="KEGG" id="hmi:soil367_10650"/>
<protein>
    <submittedName>
        <fullName evidence="3">DUF3108 domain-containing protein</fullName>
    </submittedName>
</protein>
<feature type="region of interest" description="Disordered" evidence="1">
    <location>
        <begin position="33"/>
        <end position="54"/>
    </location>
</feature>
<evidence type="ECO:0000313" key="3">
    <source>
        <dbReference type="EMBL" id="QCF26356.1"/>
    </source>
</evidence>
<name>A0A4P7XH68_9ALTE</name>
<proteinExistence type="predicted"/>
<dbReference type="EMBL" id="CP031093">
    <property type="protein sequence ID" value="QCF26356.1"/>
    <property type="molecule type" value="Genomic_DNA"/>
</dbReference>
<dbReference type="InterPro" id="IPR021457">
    <property type="entry name" value="DUF3108"/>
</dbReference>
<feature type="chain" id="PRO_5020657622" evidence="2">
    <location>
        <begin position="30"/>
        <end position="275"/>
    </location>
</feature>
<evidence type="ECO:0000256" key="2">
    <source>
        <dbReference type="SAM" id="SignalP"/>
    </source>
</evidence>
<dbReference type="AlphaFoldDB" id="A0A4P7XH68"/>
<evidence type="ECO:0000313" key="4">
    <source>
        <dbReference type="Proteomes" id="UP000298049"/>
    </source>
</evidence>